<keyword evidence="3" id="KW-1185">Reference proteome</keyword>
<feature type="chain" id="PRO_5020026135" evidence="1">
    <location>
        <begin position="34"/>
        <end position="201"/>
    </location>
</feature>
<name>A0A4D9CZQ3_9STRA</name>
<evidence type="ECO:0000313" key="3">
    <source>
        <dbReference type="Proteomes" id="UP000355283"/>
    </source>
</evidence>
<evidence type="ECO:0000313" key="2">
    <source>
        <dbReference type="EMBL" id="TFJ82845.1"/>
    </source>
</evidence>
<organism evidence="2 3">
    <name type="scientific">Nannochloropsis salina CCMP1776</name>
    <dbReference type="NCBI Taxonomy" id="1027361"/>
    <lineage>
        <taxon>Eukaryota</taxon>
        <taxon>Sar</taxon>
        <taxon>Stramenopiles</taxon>
        <taxon>Ochrophyta</taxon>
        <taxon>Eustigmatophyceae</taxon>
        <taxon>Eustigmatales</taxon>
        <taxon>Monodopsidaceae</taxon>
        <taxon>Microchloropsis</taxon>
        <taxon>Microchloropsis salina</taxon>
    </lineage>
</organism>
<sequence length="201" mass="21909">MSRVTSLSRRLSTLPLLLFAALVTLTWTACSSAEVDLAIDSDFSLPVNQTLIVPANNKHNLRGRALQDAGCVVLLTVYVASYQAQEVPGQVVWTFVTSQGEAEPVSGGYRVWVRGETFSRNLRVNICGDFVAVKARLTRSTLRLNLGGVAVSTGRFADSDRYLSVRGKDFTIHNTDDTVIPLELQSRPGSDQRGEGPQGRI</sequence>
<keyword evidence="1" id="KW-0732">Signal</keyword>
<protein>
    <submittedName>
        <fullName evidence="2">Uncharacterized protein</fullName>
    </submittedName>
</protein>
<dbReference type="Proteomes" id="UP000355283">
    <property type="component" value="Unassembled WGS sequence"/>
</dbReference>
<dbReference type="PROSITE" id="PS51257">
    <property type="entry name" value="PROKAR_LIPOPROTEIN"/>
    <property type="match status" value="1"/>
</dbReference>
<gene>
    <name evidence="2" type="ORF">NSK_005852</name>
</gene>
<accession>A0A4D9CZQ3</accession>
<dbReference type="EMBL" id="SDOX01000093">
    <property type="protein sequence ID" value="TFJ82845.1"/>
    <property type="molecule type" value="Genomic_DNA"/>
</dbReference>
<evidence type="ECO:0000256" key="1">
    <source>
        <dbReference type="SAM" id="SignalP"/>
    </source>
</evidence>
<feature type="signal peptide" evidence="1">
    <location>
        <begin position="1"/>
        <end position="33"/>
    </location>
</feature>
<reference evidence="2 3" key="1">
    <citation type="submission" date="2019-01" db="EMBL/GenBank/DDBJ databases">
        <title>Nuclear Genome Assembly of the Microalgal Biofuel strain Nannochloropsis salina CCMP1776.</title>
        <authorList>
            <person name="Hovde B."/>
        </authorList>
    </citation>
    <scope>NUCLEOTIDE SEQUENCE [LARGE SCALE GENOMIC DNA]</scope>
    <source>
        <strain evidence="2 3">CCMP1776</strain>
    </source>
</reference>
<comment type="caution">
    <text evidence="2">The sequence shown here is derived from an EMBL/GenBank/DDBJ whole genome shotgun (WGS) entry which is preliminary data.</text>
</comment>
<proteinExistence type="predicted"/>
<dbReference type="AlphaFoldDB" id="A0A4D9CZQ3"/>